<dbReference type="EMBL" id="FNOT01000002">
    <property type="protein sequence ID" value="SDX63494.1"/>
    <property type="molecule type" value="Genomic_DNA"/>
</dbReference>
<gene>
    <name evidence="2" type="ORF">SAMN05660209_00918</name>
</gene>
<organism evidence="2 3">
    <name type="scientific">Geodermatophilus africanus</name>
    <dbReference type="NCBI Taxonomy" id="1137993"/>
    <lineage>
        <taxon>Bacteria</taxon>
        <taxon>Bacillati</taxon>
        <taxon>Actinomycetota</taxon>
        <taxon>Actinomycetes</taxon>
        <taxon>Geodermatophilales</taxon>
        <taxon>Geodermatophilaceae</taxon>
        <taxon>Geodermatophilus</taxon>
    </lineage>
</organism>
<feature type="compositionally biased region" description="Low complexity" evidence="1">
    <location>
        <begin position="92"/>
        <end position="107"/>
    </location>
</feature>
<proteinExistence type="predicted"/>
<feature type="region of interest" description="Disordered" evidence="1">
    <location>
        <begin position="92"/>
        <end position="174"/>
    </location>
</feature>
<protein>
    <submittedName>
        <fullName evidence="2">Uncharacterized protein</fullName>
    </submittedName>
</protein>
<reference evidence="3" key="1">
    <citation type="submission" date="2016-10" db="EMBL/GenBank/DDBJ databases">
        <authorList>
            <person name="Varghese N."/>
            <person name="Submissions S."/>
        </authorList>
    </citation>
    <scope>NUCLEOTIDE SEQUENCE [LARGE SCALE GENOMIC DNA]</scope>
    <source>
        <strain evidence="3">DSM 45422</strain>
    </source>
</reference>
<evidence type="ECO:0000313" key="3">
    <source>
        <dbReference type="Proteomes" id="UP000198921"/>
    </source>
</evidence>
<name>A0A1H3DCS6_9ACTN</name>
<dbReference type="AlphaFoldDB" id="A0A1H3DCS6"/>
<keyword evidence="3" id="KW-1185">Reference proteome</keyword>
<evidence type="ECO:0000256" key="1">
    <source>
        <dbReference type="SAM" id="MobiDB-lite"/>
    </source>
</evidence>
<accession>A0A1H3DCS6</accession>
<feature type="region of interest" description="Disordered" evidence="1">
    <location>
        <begin position="1"/>
        <end position="28"/>
    </location>
</feature>
<dbReference type="Proteomes" id="UP000198921">
    <property type="component" value="Unassembled WGS sequence"/>
</dbReference>
<evidence type="ECO:0000313" key="2">
    <source>
        <dbReference type="EMBL" id="SDX63494.1"/>
    </source>
</evidence>
<sequence>MAGNVTPSLPGSIGGNAECDSCGPPPRPRRTRLTSVKFAAALPLELALHTLVVLVHPPILLSAVAIAISSTTLTVWIVEPAVMRTLGSWLHAPTPGATTAARRAPNADGTTRTDPRPSGQAVVLDRPGDPVTSPESARAQPLAGPGSYRAITQGADSPSRPLSNAPGPYGGWRP</sequence>
<dbReference type="RefSeq" id="WP_139263470.1">
    <property type="nucleotide sequence ID" value="NZ_FNOT01000002.1"/>
</dbReference>
<dbReference type="OrthoDB" id="5516749at2"/>